<dbReference type="PROSITE" id="PS51736">
    <property type="entry name" value="RECOMBINASES_3"/>
    <property type="match status" value="1"/>
</dbReference>
<dbReference type="KEGG" id="bvc:CEP68_06090"/>
<evidence type="ECO:0000259" key="1">
    <source>
        <dbReference type="PROSITE" id="PS51736"/>
    </source>
</evidence>
<dbReference type="SUPFAM" id="SSF53041">
    <property type="entry name" value="Resolvase-like"/>
    <property type="match status" value="1"/>
</dbReference>
<name>A0A1Z3U783_BREVE</name>
<dbReference type="EMBL" id="CP022048">
    <property type="protein sequence ID" value="ASE39102.1"/>
    <property type="molecule type" value="Genomic_DNA"/>
</dbReference>
<dbReference type="InterPro" id="IPR006119">
    <property type="entry name" value="Resolv_N"/>
</dbReference>
<dbReference type="Proteomes" id="UP000197050">
    <property type="component" value="Chromosome"/>
</dbReference>
<accession>A0A1Z3U783</accession>
<dbReference type="InterPro" id="IPR036162">
    <property type="entry name" value="Resolvase-like_N_sf"/>
</dbReference>
<protein>
    <submittedName>
        <fullName evidence="2">Recombinase family protein</fullName>
    </submittedName>
</protein>
<dbReference type="Pfam" id="PF00239">
    <property type="entry name" value="Resolvase"/>
    <property type="match status" value="1"/>
</dbReference>
<sequence length="92" mass="10079">MMFGLLAVFSEFERALIRSRVIAGIQRARSKGVQFGRPSLSPDRVARVEKALKDGQSIRAVAKATGTSTASVQRIKRSMLTVEEDRLESVSA</sequence>
<reference evidence="3" key="1">
    <citation type="submission" date="2017-06" db="EMBL/GenBank/DDBJ databases">
        <title>FDA dAtabase for Regulatory Grade micrObial Sequences (FDA-ARGOS): Supporting development and validation of Infectious Disease Dx tests.</title>
        <authorList>
            <person name="Minogue T."/>
            <person name="Wolcott M."/>
            <person name="Wasieloski L."/>
            <person name="Aguilar W."/>
            <person name="Moore D."/>
            <person name="Tallon L."/>
            <person name="Sadzewicz L."/>
            <person name="Sengamalay N."/>
            <person name="Ott S."/>
            <person name="Godinez A."/>
            <person name="Nagaraj S."/>
            <person name="Nadendla S."/>
            <person name="Geyer C."/>
            <person name="Sichtig H."/>
        </authorList>
    </citation>
    <scope>NUCLEOTIDE SEQUENCE [LARGE SCALE GENOMIC DNA]</scope>
    <source>
        <strain evidence="3">FDAARGOS_289</strain>
    </source>
</reference>
<dbReference type="AlphaFoldDB" id="A0A1Z3U783"/>
<proteinExistence type="predicted"/>
<dbReference type="Gene3D" id="1.10.10.60">
    <property type="entry name" value="Homeodomain-like"/>
    <property type="match status" value="1"/>
</dbReference>
<organism evidence="2 3">
    <name type="scientific">Brevundimonas vesicularis</name>
    <name type="common">Pseudomonas vesicularis</name>
    <dbReference type="NCBI Taxonomy" id="41276"/>
    <lineage>
        <taxon>Bacteria</taxon>
        <taxon>Pseudomonadati</taxon>
        <taxon>Pseudomonadota</taxon>
        <taxon>Alphaproteobacteria</taxon>
        <taxon>Caulobacterales</taxon>
        <taxon>Caulobacteraceae</taxon>
        <taxon>Brevundimonas</taxon>
    </lineage>
</organism>
<feature type="domain" description="Resolvase/invertase-type recombinase catalytic" evidence="1">
    <location>
        <begin position="1"/>
        <end position="32"/>
    </location>
</feature>
<evidence type="ECO:0000313" key="3">
    <source>
        <dbReference type="Proteomes" id="UP000197050"/>
    </source>
</evidence>
<gene>
    <name evidence="2" type="ORF">CEP68_06090</name>
</gene>
<dbReference type="GO" id="GO:0003677">
    <property type="term" value="F:DNA binding"/>
    <property type="evidence" value="ECO:0007669"/>
    <property type="project" value="InterPro"/>
</dbReference>
<dbReference type="GO" id="GO:0000150">
    <property type="term" value="F:DNA strand exchange activity"/>
    <property type="evidence" value="ECO:0007669"/>
    <property type="project" value="InterPro"/>
</dbReference>
<evidence type="ECO:0000313" key="2">
    <source>
        <dbReference type="EMBL" id="ASE39102.1"/>
    </source>
</evidence>